<keyword evidence="2" id="KW-1185">Reference proteome</keyword>
<sequence length="189" mass="21566">MTTTVLDIAEAADLVAKSRRIVVTGCSGSGKSTLSTALSRRFSLPYISLDRDVFWLPGWRLRPREEAIELMTAHAQGERWIMDGNSPRTMNIRLNRADLVIWLRPPRHVSVSGILRRWWRYRGTVRPGMPEGCPEKIDWAFFSYVWNFERNEVPKFMAAFEAARADLPVVILKSHRDTAKLLDLAGVPS</sequence>
<gene>
    <name evidence="1" type="ORF">QO005_000025</name>
</gene>
<keyword evidence="1" id="KW-0418">Kinase</keyword>
<evidence type="ECO:0000313" key="2">
    <source>
        <dbReference type="Proteomes" id="UP001235269"/>
    </source>
</evidence>
<comment type="caution">
    <text evidence="1">The sequence shown here is derived from an EMBL/GenBank/DDBJ whole genome shotgun (WGS) entry which is preliminary data.</text>
</comment>
<dbReference type="Proteomes" id="UP001235269">
    <property type="component" value="Unassembled WGS sequence"/>
</dbReference>
<accession>A0ABU0I8A6</accession>
<keyword evidence="1" id="KW-0808">Transferase</keyword>
<dbReference type="GO" id="GO:0016301">
    <property type="term" value="F:kinase activity"/>
    <property type="evidence" value="ECO:0007669"/>
    <property type="project" value="UniProtKB-KW"/>
</dbReference>
<dbReference type="InterPro" id="IPR027417">
    <property type="entry name" value="P-loop_NTPase"/>
</dbReference>
<dbReference type="PANTHER" id="PTHR37816:SF3">
    <property type="entry name" value="MODULATES DNA TOPOLOGY"/>
    <property type="match status" value="1"/>
</dbReference>
<dbReference type="Gene3D" id="3.40.50.300">
    <property type="entry name" value="P-loop containing nucleotide triphosphate hydrolases"/>
    <property type="match status" value="1"/>
</dbReference>
<dbReference type="SUPFAM" id="SSF52540">
    <property type="entry name" value="P-loop containing nucleoside triphosphate hydrolases"/>
    <property type="match status" value="1"/>
</dbReference>
<evidence type="ECO:0000313" key="1">
    <source>
        <dbReference type="EMBL" id="MDQ0453710.1"/>
    </source>
</evidence>
<reference evidence="1 2" key="1">
    <citation type="submission" date="2023-07" db="EMBL/GenBank/DDBJ databases">
        <title>Genomic Encyclopedia of Type Strains, Phase IV (KMG-IV): sequencing the most valuable type-strain genomes for metagenomic binning, comparative biology and taxonomic classification.</title>
        <authorList>
            <person name="Goeker M."/>
        </authorList>
    </citation>
    <scope>NUCLEOTIDE SEQUENCE [LARGE SCALE GENOMIC DNA]</scope>
    <source>
        <strain evidence="1 2">DSM 100301</strain>
    </source>
</reference>
<dbReference type="PANTHER" id="PTHR37816">
    <property type="entry name" value="YALI0E33011P"/>
    <property type="match status" value="1"/>
</dbReference>
<protein>
    <submittedName>
        <fullName evidence="1">Adenylate kinase family enzyme</fullName>
    </submittedName>
</protein>
<organism evidence="1 2">
    <name type="scientific">Rhizobium paknamense</name>
    <dbReference type="NCBI Taxonomy" id="1206817"/>
    <lineage>
        <taxon>Bacteria</taxon>
        <taxon>Pseudomonadati</taxon>
        <taxon>Pseudomonadota</taxon>
        <taxon>Alphaproteobacteria</taxon>
        <taxon>Hyphomicrobiales</taxon>
        <taxon>Rhizobiaceae</taxon>
        <taxon>Rhizobium/Agrobacterium group</taxon>
        <taxon>Rhizobium</taxon>
    </lineage>
</organism>
<proteinExistence type="predicted"/>
<name>A0ABU0I8A6_9HYPH</name>
<dbReference type="EMBL" id="JAUSWH010000001">
    <property type="protein sequence ID" value="MDQ0453710.1"/>
    <property type="molecule type" value="Genomic_DNA"/>
</dbReference>
<dbReference type="RefSeq" id="WP_307155949.1">
    <property type="nucleotide sequence ID" value="NZ_JAUSWH010000001.1"/>
</dbReference>
<dbReference type="InterPro" id="IPR052922">
    <property type="entry name" value="Cytidylate_Kinase-2"/>
</dbReference>